<dbReference type="SUPFAM" id="SSF52540">
    <property type="entry name" value="P-loop containing nucleoside triphosphate hydrolases"/>
    <property type="match status" value="1"/>
</dbReference>
<feature type="region of interest" description="Disordered" evidence="14">
    <location>
        <begin position="266"/>
        <end position="320"/>
    </location>
</feature>
<dbReference type="Proteomes" id="UP001528673">
    <property type="component" value="Unassembled WGS sequence"/>
</dbReference>
<feature type="transmembrane region" description="Helical" evidence="15">
    <location>
        <begin position="651"/>
        <end position="677"/>
    </location>
</feature>
<dbReference type="PANTHER" id="PTHR30572">
    <property type="entry name" value="MEMBRANE COMPONENT OF TRANSPORTER-RELATED"/>
    <property type="match status" value="1"/>
</dbReference>
<keyword evidence="7" id="KW-0067">ATP-binding</keyword>
<keyword evidence="10 15" id="KW-0472">Membrane</keyword>
<evidence type="ECO:0000259" key="16">
    <source>
        <dbReference type="PROSITE" id="PS50893"/>
    </source>
</evidence>
<dbReference type="InterPro" id="IPR017911">
    <property type="entry name" value="MacB-like_ATP-bd"/>
</dbReference>
<dbReference type="Pfam" id="PF12704">
    <property type="entry name" value="MacB_PCD"/>
    <property type="match status" value="1"/>
</dbReference>
<keyword evidence="8" id="KW-1278">Translocase</keyword>
<dbReference type="SMART" id="SM00382">
    <property type="entry name" value="AAA"/>
    <property type="match status" value="1"/>
</dbReference>
<dbReference type="Gene3D" id="3.40.50.300">
    <property type="entry name" value="P-loop containing nucleotide triphosphate hydrolases"/>
    <property type="match status" value="1"/>
</dbReference>
<evidence type="ECO:0000256" key="1">
    <source>
        <dbReference type="ARBA" id="ARBA00004429"/>
    </source>
</evidence>
<proteinExistence type="inferred from homology"/>
<feature type="compositionally biased region" description="Low complexity" evidence="14">
    <location>
        <begin position="266"/>
        <end position="294"/>
    </location>
</feature>
<dbReference type="InterPro" id="IPR017871">
    <property type="entry name" value="ABC_transporter-like_CS"/>
</dbReference>
<evidence type="ECO:0000256" key="6">
    <source>
        <dbReference type="ARBA" id="ARBA00022741"/>
    </source>
</evidence>
<reference evidence="17 18" key="1">
    <citation type="submission" date="2023-02" db="EMBL/GenBank/DDBJ databases">
        <title>Bacterial whole genomic sequence of Curvibacter sp. HBC61.</title>
        <authorList>
            <person name="Le V."/>
            <person name="Ko S.-R."/>
            <person name="Ahn C.-Y."/>
            <person name="Oh H.-M."/>
        </authorList>
    </citation>
    <scope>NUCLEOTIDE SEQUENCE [LARGE SCALE GENOMIC DNA]</scope>
    <source>
        <strain evidence="17 18">HBC61</strain>
    </source>
</reference>
<feature type="transmembrane region" description="Helical" evidence="15">
    <location>
        <begin position="684"/>
        <end position="710"/>
    </location>
</feature>
<feature type="transmembrane region" description="Helical" evidence="15">
    <location>
        <begin position="353"/>
        <end position="373"/>
    </location>
</feature>
<accession>A0ABT5MWA5</accession>
<evidence type="ECO:0000313" key="18">
    <source>
        <dbReference type="Proteomes" id="UP001528673"/>
    </source>
</evidence>
<dbReference type="InterPro" id="IPR025857">
    <property type="entry name" value="MacB_PCD"/>
</dbReference>
<evidence type="ECO:0000256" key="14">
    <source>
        <dbReference type="SAM" id="MobiDB-lite"/>
    </source>
</evidence>
<keyword evidence="5 15" id="KW-0812">Transmembrane</keyword>
<feature type="transmembrane region" description="Helical" evidence="15">
    <location>
        <begin position="600"/>
        <end position="624"/>
    </location>
</feature>
<dbReference type="PROSITE" id="PS50893">
    <property type="entry name" value="ABC_TRANSPORTER_2"/>
    <property type="match status" value="1"/>
</dbReference>
<dbReference type="InterPro" id="IPR003838">
    <property type="entry name" value="ABC3_permease_C"/>
</dbReference>
<dbReference type="InterPro" id="IPR027417">
    <property type="entry name" value="P-loop_NTPase"/>
</dbReference>
<evidence type="ECO:0000256" key="12">
    <source>
        <dbReference type="ARBA" id="ARBA00038388"/>
    </source>
</evidence>
<dbReference type="Pfam" id="PF00005">
    <property type="entry name" value="ABC_tran"/>
    <property type="match status" value="1"/>
</dbReference>
<dbReference type="RefSeq" id="WP_273948753.1">
    <property type="nucleotide sequence ID" value="NZ_JAQSIP010000001.1"/>
</dbReference>
<evidence type="ECO:0000313" key="17">
    <source>
        <dbReference type="EMBL" id="MDD0837576.1"/>
    </source>
</evidence>
<dbReference type="CDD" id="cd03255">
    <property type="entry name" value="ABC_MJ0796_LolCDE_FtsE"/>
    <property type="match status" value="1"/>
</dbReference>
<evidence type="ECO:0000256" key="7">
    <source>
        <dbReference type="ARBA" id="ARBA00022840"/>
    </source>
</evidence>
<evidence type="ECO:0000256" key="5">
    <source>
        <dbReference type="ARBA" id="ARBA00022692"/>
    </source>
</evidence>
<dbReference type="EMBL" id="JAQSIP010000001">
    <property type="protein sequence ID" value="MDD0837576.1"/>
    <property type="molecule type" value="Genomic_DNA"/>
</dbReference>
<evidence type="ECO:0000256" key="9">
    <source>
        <dbReference type="ARBA" id="ARBA00022989"/>
    </source>
</evidence>
<evidence type="ECO:0000256" key="8">
    <source>
        <dbReference type="ARBA" id="ARBA00022967"/>
    </source>
</evidence>
<comment type="caution">
    <text evidence="17">The sequence shown here is derived from an EMBL/GenBank/DDBJ whole genome shotgun (WGS) entry which is preliminary data.</text>
</comment>
<comment type="similarity">
    <text evidence="12">Belongs to the ABC transporter superfamily. Macrolide exporter (TC 3.A.1.122) family.</text>
</comment>
<dbReference type="PANTHER" id="PTHR30572:SF14">
    <property type="entry name" value="MACROLIDE EXPORT ATP-BINDING_PERMEASE PROTEIN MACB"/>
    <property type="match status" value="1"/>
</dbReference>
<feature type="region of interest" description="Disordered" evidence="14">
    <location>
        <begin position="1"/>
        <end position="29"/>
    </location>
</feature>
<keyword evidence="11" id="KW-0046">Antibiotic resistance</keyword>
<keyword evidence="18" id="KW-1185">Reference proteome</keyword>
<protein>
    <recommendedName>
        <fullName evidence="13">Pyoverdine export ATP-binding/permease protein PvdT</fullName>
    </recommendedName>
</protein>
<organism evidence="17 18">
    <name type="scientific">Curvibacter cyanobacteriorum</name>
    <dbReference type="NCBI Taxonomy" id="3026422"/>
    <lineage>
        <taxon>Bacteria</taxon>
        <taxon>Pseudomonadati</taxon>
        <taxon>Pseudomonadota</taxon>
        <taxon>Betaproteobacteria</taxon>
        <taxon>Burkholderiales</taxon>
        <taxon>Comamonadaceae</taxon>
        <taxon>Curvibacter</taxon>
    </lineage>
</organism>
<evidence type="ECO:0000256" key="10">
    <source>
        <dbReference type="ARBA" id="ARBA00023136"/>
    </source>
</evidence>
<feature type="compositionally biased region" description="Low complexity" evidence="14">
    <location>
        <begin position="10"/>
        <end position="23"/>
    </location>
</feature>
<evidence type="ECO:0000256" key="13">
    <source>
        <dbReference type="ARBA" id="ARBA00041199"/>
    </source>
</evidence>
<keyword evidence="9 15" id="KW-1133">Transmembrane helix</keyword>
<evidence type="ECO:0000256" key="11">
    <source>
        <dbReference type="ARBA" id="ARBA00023251"/>
    </source>
</evidence>
<comment type="subcellular location">
    <subcellularLocation>
        <location evidence="1">Cell inner membrane</location>
        <topology evidence="1">Multi-pass membrane protein</topology>
    </subcellularLocation>
</comment>
<evidence type="ECO:0000256" key="2">
    <source>
        <dbReference type="ARBA" id="ARBA00022448"/>
    </source>
</evidence>
<dbReference type="InterPro" id="IPR003439">
    <property type="entry name" value="ABC_transporter-like_ATP-bd"/>
</dbReference>
<keyword evidence="2" id="KW-0813">Transport</keyword>
<dbReference type="InterPro" id="IPR050250">
    <property type="entry name" value="Macrolide_Exporter_MacB"/>
</dbReference>
<evidence type="ECO:0000256" key="15">
    <source>
        <dbReference type="SAM" id="Phobius"/>
    </source>
</evidence>
<evidence type="ECO:0000256" key="3">
    <source>
        <dbReference type="ARBA" id="ARBA00022475"/>
    </source>
</evidence>
<keyword evidence="3" id="KW-1003">Cell membrane</keyword>
<name>A0ABT5MWA5_9BURK</name>
<dbReference type="PROSITE" id="PS00211">
    <property type="entry name" value="ABC_TRANSPORTER_1"/>
    <property type="match status" value="1"/>
</dbReference>
<gene>
    <name evidence="17" type="ORF">PSQ40_03220</name>
</gene>
<dbReference type="InterPro" id="IPR003593">
    <property type="entry name" value="AAA+_ATPase"/>
</dbReference>
<keyword evidence="6" id="KW-0547">Nucleotide-binding</keyword>
<sequence length="727" mass="75951">MRDLHPAPRPSGTAPPASPSAHALNGVASEPPSAAATPLLSLQGVWREFPVGDGVLAVLKDVHLDIAAGEMIAIVGQSGSGKSTLMNLIGCLDQPSRGSYRIAGREVGSLLPDELAALRRGHFGFIFQRYHLLGDLSAAANVEVPAIYAGRGRPQRKARAQALLERLGLGGRTDHVPGKLSGGQQQRVSIARALMNGGSVILADEPTGALDTQAGAEVMKILGELNALGHTIILVTHDLQVARHARRIVTLRDGVVVSDDANTPVVGEGAAPGAPATAPVGATQAQADPAQAEPPAEDPKAVASSEETEAVPPSEAPGPAGGRLAAVGRWFDRFGEAFRMALLAMNAHRLRTLLTMLGIIIGIASVVSVVALGEGSRRKVLANISSIGTNTIDVYSGTSFGDPRSARIQTLRPSDADALSEQSYVDSVTPNVQSALTARFANVDASVQVSGVGEQYFRVKGLSLAQGTAFSPAAVQAIAQVAVIDDNARKKLFPTTDPVGQVLLLGSMPVTVIGVTAKRDSFGPNAESLNVYVPYTTAMRRLIGQGYLRSITVRVDDGTPMAAAEQGIQQLMERRHGRVDFYVLNTDSIRQTIENTTRTMTLLVSSIAVISLIVGGIGVMNIMLVSVTERTGEIGVRMAVGARQSDIQQQFLIEAVLVCLLGGVLGILAALGFGAVFSRLSSSFTIAFSPLAMAAAFVCSTLIGVVFGYLPARAAARLNPIEALARD</sequence>
<dbReference type="Pfam" id="PF02687">
    <property type="entry name" value="FtsX"/>
    <property type="match status" value="1"/>
</dbReference>
<keyword evidence="4" id="KW-0997">Cell inner membrane</keyword>
<evidence type="ECO:0000256" key="4">
    <source>
        <dbReference type="ARBA" id="ARBA00022519"/>
    </source>
</evidence>
<feature type="domain" description="ABC transporter" evidence="16">
    <location>
        <begin position="40"/>
        <end position="278"/>
    </location>
</feature>